<protein>
    <submittedName>
        <fullName evidence="3">10506_t:CDS:1</fullName>
    </submittedName>
</protein>
<feature type="domain" description="DUF676" evidence="2">
    <location>
        <begin position="211"/>
        <end position="455"/>
    </location>
</feature>
<comment type="similarity">
    <text evidence="1">Belongs to the putative lipase ROG1 family.</text>
</comment>
<dbReference type="EMBL" id="CAMKVN010000287">
    <property type="protein sequence ID" value="CAI2166233.1"/>
    <property type="molecule type" value="Genomic_DNA"/>
</dbReference>
<evidence type="ECO:0000256" key="1">
    <source>
        <dbReference type="ARBA" id="ARBA00007920"/>
    </source>
</evidence>
<dbReference type="OrthoDB" id="5368485at2759"/>
<proteinExistence type="inferred from homology"/>
<organism evidence="3 4">
    <name type="scientific">Funneliformis geosporum</name>
    <dbReference type="NCBI Taxonomy" id="1117311"/>
    <lineage>
        <taxon>Eukaryota</taxon>
        <taxon>Fungi</taxon>
        <taxon>Fungi incertae sedis</taxon>
        <taxon>Mucoromycota</taxon>
        <taxon>Glomeromycotina</taxon>
        <taxon>Glomeromycetes</taxon>
        <taxon>Glomerales</taxon>
        <taxon>Glomeraceae</taxon>
        <taxon>Funneliformis</taxon>
    </lineage>
</organism>
<dbReference type="GO" id="GO:0047372">
    <property type="term" value="F:monoacylglycerol lipase activity"/>
    <property type="evidence" value="ECO:0007669"/>
    <property type="project" value="TreeGrafter"/>
</dbReference>
<dbReference type="AlphaFoldDB" id="A0A9W4SF36"/>
<name>A0A9W4SF36_9GLOM</name>
<reference evidence="3" key="1">
    <citation type="submission" date="2022-08" db="EMBL/GenBank/DDBJ databases">
        <authorList>
            <person name="Kallberg Y."/>
            <person name="Tangrot J."/>
            <person name="Rosling A."/>
        </authorList>
    </citation>
    <scope>NUCLEOTIDE SEQUENCE</scope>
    <source>
        <strain evidence="3">Wild A</strain>
    </source>
</reference>
<evidence type="ECO:0000313" key="4">
    <source>
        <dbReference type="Proteomes" id="UP001153678"/>
    </source>
</evidence>
<comment type="caution">
    <text evidence="3">The sequence shown here is derived from an EMBL/GenBank/DDBJ whole genome shotgun (WGS) entry which is preliminary data.</text>
</comment>
<dbReference type="InterPro" id="IPR007751">
    <property type="entry name" value="DUF676_lipase-like"/>
</dbReference>
<evidence type="ECO:0000259" key="2">
    <source>
        <dbReference type="Pfam" id="PF05057"/>
    </source>
</evidence>
<dbReference type="SUPFAM" id="SSF53474">
    <property type="entry name" value="alpha/beta-Hydrolases"/>
    <property type="match status" value="1"/>
</dbReference>
<keyword evidence="4" id="KW-1185">Reference proteome</keyword>
<sequence length="597" mass="67745">MNSPTVKLLELWKASSEMTVGEITRYRIRFDPKKLRKSTIWPPQNLVLKVKNTTPIIYTIAILTGPYNISATCIETKHNDCSIFKQPLEIIPQTKAGIKCGETWEIKLNLGTGNSNEGEEEWIGDWTIEVLSDILFTNNKVQYEVILFAELTNITDELEEFLILDHKVKHEEEYQDGPTIIKASSPSISFEYFKPADVFSLPDLNEINKQNKPIHLVVLTHGIHGSMLDELYLKESIEEKCKDQSENEVVVYMSDVNHSGTEDGIENCGKRLAKNILVYVGWPSDNIFSSITSSSLVSPSKSKNFNCNRNLISKISFIGHSLGGLINVFLVGYLNNVTNGTFFKEVKPIHFITIASPLLGSTDLAWYLQFGMKLGAIGQTGKDLALIPRSKDEQHSASGVLEEGNSFPNIDSLNEEPLLLSLSRSNSSSHIALKSFKSRTLYANITNDVPVSLKSSSLYFINHYNGDDYVKDHSQITLLNQFKHLITTLMPPETTREYLNKSFSAKSPIIHDKLYLPSDIPPIPDTFSTSFEKDDDEEYHELPIEEQMARFWHKDMSWRKVLVRLEGEAHTHVIVRRKWQDAPGWQVINHLLNNHTF</sequence>
<dbReference type="InterPro" id="IPR029058">
    <property type="entry name" value="AB_hydrolase_fold"/>
</dbReference>
<dbReference type="Pfam" id="PF05057">
    <property type="entry name" value="DUF676"/>
    <property type="match status" value="1"/>
</dbReference>
<dbReference type="PANTHER" id="PTHR12482">
    <property type="entry name" value="LIPASE ROG1-RELATED-RELATED"/>
    <property type="match status" value="1"/>
</dbReference>
<dbReference type="PANTHER" id="PTHR12482:SF62">
    <property type="entry name" value="LIPASE ROG1-RELATED"/>
    <property type="match status" value="1"/>
</dbReference>
<dbReference type="InterPro" id="IPR044294">
    <property type="entry name" value="Lipase-like"/>
</dbReference>
<gene>
    <name evidence="3" type="ORF">FWILDA_LOCUS2471</name>
</gene>
<dbReference type="Proteomes" id="UP001153678">
    <property type="component" value="Unassembled WGS sequence"/>
</dbReference>
<evidence type="ECO:0000313" key="3">
    <source>
        <dbReference type="EMBL" id="CAI2166233.1"/>
    </source>
</evidence>
<dbReference type="Gene3D" id="3.40.50.1820">
    <property type="entry name" value="alpha/beta hydrolase"/>
    <property type="match status" value="1"/>
</dbReference>
<accession>A0A9W4SF36</accession>